<dbReference type="InterPro" id="IPR008921">
    <property type="entry name" value="DNA_pol3_clamp-load_cplx_C"/>
</dbReference>
<dbReference type="PANTHER" id="PTHR11669:SF9">
    <property type="entry name" value="REPLICATION FACTOR C SUBUNIT 5"/>
    <property type="match status" value="1"/>
</dbReference>
<feature type="domain" description="AAA+ ATPase" evidence="7">
    <location>
        <begin position="52"/>
        <end position="179"/>
    </location>
</feature>
<organism evidence="8 9">
    <name type="scientific">Diacronema lutheri</name>
    <name type="common">Unicellular marine alga</name>
    <name type="synonym">Monochrysis lutheri</name>
    <dbReference type="NCBI Taxonomy" id="2081491"/>
    <lineage>
        <taxon>Eukaryota</taxon>
        <taxon>Haptista</taxon>
        <taxon>Haptophyta</taxon>
        <taxon>Pavlovophyceae</taxon>
        <taxon>Pavlovales</taxon>
        <taxon>Pavlovaceae</taxon>
        <taxon>Diacronema</taxon>
    </lineage>
</organism>
<evidence type="ECO:0000256" key="3">
    <source>
        <dbReference type="ARBA" id="ARBA00022705"/>
    </source>
</evidence>
<dbReference type="GO" id="GO:0005524">
    <property type="term" value="F:ATP binding"/>
    <property type="evidence" value="ECO:0007669"/>
    <property type="project" value="UniProtKB-KW"/>
</dbReference>
<evidence type="ECO:0000313" key="8">
    <source>
        <dbReference type="EMBL" id="KAG8468610.1"/>
    </source>
</evidence>
<proteinExistence type="inferred from homology"/>
<dbReference type="PANTHER" id="PTHR11669">
    <property type="entry name" value="REPLICATION FACTOR C / DNA POLYMERASE III GAMMA-TAU SUBUNIT"/>
    <property type="match status" value="1"/>
</dbReference>
<keyword evidence="4" id="KW-0547">Nucleotide-binding</keyword>
<evidence type="ECO:0000313" key="9">
    <source>
        <dbReference type="Proteomes" id="UP000751190"/>
    </source>
</evidence>
<evidence type="ECO:0000256" key="2">
    <source>
        <dbReference type="ARBA" id="ARBA00005378"/>
    </source>
</evidence>
<dbReference type="Pfam" id="PF08542">
    <property type="entry name" value="Rep_fac_C"/>
    <property type="match status" value="1"/>
</dbReference>
<keyword evidence="5" id="KW-0067">ATP-binding</keyword>
<evidence type="ECO:0000256" key="1">
    <source>
        <dbReference type="ARBA" id="ARBA00004123"/>
    </source>
</evidence>
<evidence type="ECO:0000256" key="4">
    <source>
        <dbReference type="ARBA" id="ARBA00022741"/>
    </source>
</evidence>
<evidence type="ECO:0000256" key="5">
    <source>
        <dbReference type="ARBA" id="ARBA00022840"/>
    </source>
</evidence>
<dbReference type="OrthoDB" id="10254700at2759"/>
<keyword evidence="3" id="KW-0235">DNA replication</keyword>
<dbReference type="GO" id="GO:0005663">
    <property type="term" value="C:DNA replication factor C complex"/>
    <property type="evidence" value="ECO:0007669"/>
    <property type="project" value="TreeGrafter"/>
</dbReference>
<dbReference type="NCBIfam" id="NF001679">
    <property type="entry name" value="PRK00440.1"/>
    <property type="match status" value="1"/>
</dbReference>
<evidence type="ECO:0000259" key="7">
    <source>
        <dbReference type="SMART" id="SM00382"/>
    </source>
</evidence>
<protein>
    <recommendedName>
        <fullName evidence="7">AAA+ ATPase domain-containing protein</fullName>
    </recommendedName>
</protein>
<dbReference type="GO" id="GO:0016887">
    <property type="term" value="F:ATP hydrolysis activity"/>
    <property type="evidence" value="ECO:0007669"/>
    <property type="project" value="InterPro"/>
</dbReference>
<dbReference type="GO" id="GO:0005634">
    <property type="term" value="C:nucleus"/>
    <property type="evidence" value="ECO:0007669"/>
    <property type="project" value="UniProtKB-SubCell"/>
</dbReference>
<dbReference type="SMART" id="SM00382">
    <property type="entry name" value="AAA"/>
    <property type="match status" value="1"/>
</dbReference>
<evidence type="ECO:0000256" key="6">
    <source>
        <dbReference type="ARBA" id="ARBA00023242"/>
    </source>
</evidence>
<dbReference type="FunFam" id="1.20.272.10:FF:000004">
    <property type="entry name" value="Replication factor C subunit 5"/>
    <property type="match status" value="1"/>
</dbReference>
<dbReference type="Pfam" id="PF00004">
    <property type="entry name" value="AAA"/>
    <property type="match status" value="1"/>
</dbReference>
<keyword evidence="6" id="KW-0539">Nucleus</keyword>
<dbReference type="GO" id="GO:0006261">
    <property type="term" value="P:DNA-templated DNA replication"/>
    <property type="evidence" value="ECO:0007669"/>
    <property type="project" value="TreeGrafter"/>
</dbReference>
<dbReference type="Proteomes" id="UP000751190">
    <property type="component" value="Unassembled WGS sequence"/>
</dbReference>
<dbReference type="SUPFAM" id="SSF48019">
    <property type="entry name" value="post-AAA+ oligomerization domain-like"/>
    <property type="match status" value="1"/>
</dbReference>
<name>A0A8J5XZX3_DIALT</name>
<reference evidence="8" key="1">
    <citation type="submission" date="2021-05" db="EMBL/GenBank/DDBJ databases">
        <title>The genome of the haptophyte Pavlova lutheri (Diacronema luteri, Pavlovales) - a model for lipid biosynthesis in eukaryotic algae.</title>
        <authorList>
            <person name="Hulatt C.J."/>
            <person name="Posewitz M.C."/>
        </authorList>
    </citation>
    <scope>NUCLEOTIDE SEQUENCE</scope>
    <source>
        <strain evidence="8">NIVA-4/92</strain>
    </source>
</reference>
<dbReference type="GO" id="GO:0006281">
    <property type="term" value="P:DNA repair"/>
    <property type="evidence" value="ECO:0007669"/>
    <property type="project" value="TreeGrafter"/>
</dbReference>
<dbReference type="OMA" id="ICNHISQ"/>
<dbReference type="GO" id="GO:0003677">
    <property type="term" value="F:DNA binding"/>
    <property type="evidence" value="ECO:0007669"/>
    <property type="project" value="InterPro"/>
</dbReference>
<sequence length="339" mass="37203">MGADEDVALEVAAKLTDESLPWVEKYRPKSMDQLVAHEEIISTINALISANKLPHLLFYGPPGTGKTSTILACAHQMYTKSYSSMVLELNASDDRGIDVVRERIKDFAGTKQMFSHLPKLIVLDEADAMTNPAQMALRRVMEKFTRNARFCLICNYGNKIIPALQSRCTRFRFAPLSAAQATSRTTEIAEAEGVEYTADGIEACVSLGHGDMRRCLNVLQSTAMSAARVDRASVYTCTGKPQPEDVERILKSLLADDFATAFARVKEICVQHGLALIDVVSDLHAYVLQLDCADKLMQMQAVVWLAEAEARLAAGTNEKVQLAAVVGAFHAFRTTLKAT</sequence>
<dbReference type="GO" id="GO:0003689">
    <property type="term" value="F:DNA clamp loader activity"/>
    <property type="evidence" value="ECO:0007669"/>
    <property type="project" value="TreeGrafter"/>
</dbReference>
<comment type="similarity">
    <text evidence="2">Belongs to the activator 1 small subunits family.</text>
</comment>
<dbReference type="Gene3D" id="1.10.8.60">
    <property type="match status" value="1"/>
</dbReference>
<gene>
    <name evidence="8" type="ORF">KFE25_013693</name>
</gene>
<dbReference type="CDD" id="cd00009">
    <property type="entry name" value="AAA"/>
    <property type="match status" value="1"/>
</dbReference>
<comment type="subcellular location">
    <subcellularLocation>
        <location evidence="1">Nucleus</location>
    </subcellularLocation>
</comment>
<dbReference type="FunFam" id="3.40.50.300:FF:000129">
    <property type="entry name" value="Replication factor C subunit 5"/>
    <property type="match status" value="1"/>
</dbReference>
<dbReference type="InterPro" id="IPR027417">
    <property type="entry name" value="P-loop_NTPase"/>
</dbReference>
<keyword evidence="9" id="KW-1185">Reference proteome</keyword>
<dbReference type="InterPro" id="IPR050238">
    <property type="entry name" value="DNA_Rep/Repair_Clamp_Loader"/>
</dbReference>
<comment type="caution">
    <text evidence="8">The sequence shown here is derived from an EMBL/GenBank/DDBJ whole genome shotgun (WGS) entry which is preliminary data.</text>
</comment>
<accession>A0A8J5XZX3</accession>
<dbReference type="InterPro" id="IPR047854">
    <property type="entry name" value="RFC_lid"/>
</dbReference>
<dbReference type="Gene3D" id="3.40.50.300">
    <property type="entry name" value="P-loop containing nucleotide triphosphate hydrolases"/>
    <property type="match status" value="1"/>
</dbReference>
<dbReference type="InterPro" id="IPR003593">
    <property type="entry name" value="AAA+_ATPase"/>
</dbReference>
<dbReference type="AlphaFoldDB" id="A0A8J5XZX3"/>
<dbReference type="InterPro" id="IPR003959">
    <property type="entry name" value="ATPase_AAA_core"/>
</dbReference>
<dbReference type="InterPro" id="IPR013748">
    <property type="entry name" value="Rep_factorC_C"/>
</dbReference>
<dbReference type="Gene3D" id="1.20.272.10">
    <property type="match status" value="1"/>
</dbReference>
<dbReference type="EMBL" id="JAGTXO010000004">
    <property type="protein sequence ID" value="KAG8468610.1"/>
    <property type="molecule type" value="Genomic_DNA"/>
</dbReference>
<dbReference type="SUPFAM" id="SSF52540">
    <property type="entry name" value="P-loop containing nucleoside triphosphate hydrolases"/>
    <property type="match status" value="1"/>
</dbReference>
<dbReference type="CDD" id="cd18140">
    <property type="entry name" value="HLD_clamp_RFC"/>
    <property type="match status" value="1"/>
</dbReference>